<evidence type="ECO:0000256" key="5">
    <source>
        <dbReference type="SAM" id="MobiDB-lite"/>
    </source>
</evidence>
<dbReference type="PROSITE" id="PS01081">
    <property type="entry name" value="HTH_TETR_1"/>
    <property type="match status" value="1"/>
</dbReference>
<keyword evidence="1" id="KW-0805">Transcription regulation</keyword>
<evidence type="ECO:0000256" key="4">
    <source>
        <dbReference type="PROSITE-ProRule" id="PRU00335"/>
    </source>
</evidence>
<dbReference type="SUPFAM" id="SSF48498">
    <property type="entry name" value="Tetracyclin repressor-like, C-terminal domain"/>
    <property type="match status" value="1"/>
</dbReference>
<dbReference type="InterPro" id="IPR001647">
    <property type="entry name" value="HTH_TetR"/>
</dbReference>
<feature type="domain" description="HTH tetR-type" evidence="6">
    <location>
        <begin position="20"/>
        <end position="80"/>
    </location>
</feature>
<dbReference type="InterPro" id="IPR009057">
    <property type="entry name" value="Homeodomain-like_sf"/>
</dbReference>
<organism evidence="7 8">
    <name type="scientific">Rhizobium gallicum bv. gallicum R602sp</name>
    <dbReference type="NCBI Taxonomy" id="1041138"/>
    <lineage>
        <taxon>Bacteria</taxon>
        <taxon>Pseudomonadati</taxon>
        <taxon>Pseudomonadota</taxon>
        <taxon>Alphaproteobacteria</taxon>
        <taxon>Hyphomicrobiales</taxon>
        <taxon>Rhizobiaceae</taxon>
        <taxon>Rhizobium/Agrobacterium group</taxon>
        <taxon>Rhizobium</taxon>
    </lineage>
</organism>
<dbReference type="GO" id="GO:0003677">
    <property type="term" value="F:DNA binding"/>
    <property type="evidence" value="ECO:0007669"/>
    <property type="project" value="UniProtKB-UniRule"/>
</dbReference>
<protein>
    <submittedName>
        <fullName evidence="7">TetR family transcriptional regulator protein</fullName>
    </submittedName>
</protein>
<reference evidence="7 8" key="1">
    <citation type="submission" date="2013-11" db="EMBL/GenBank/DDBJ databases">
        <title>Complete genome sequence of Rhizobium gallicum bv. gallicum R602.</title>
        <authorList>
            <person name="Bustos P."/>
            <person name="Santamaria R.I."/>
            <person name="Lozano L."/>
            <person name="Acosta J.L."/>
            <person name="Ormeno-Orrillo E."/>
            <person name="Rogel M.A."/>
            <person name="Romero D."/>
            <person name="Cevallos M.A."/>
            <person name="Martinez-Romero E."/>
            <person name="Gonzalez V."/>
        </authorList>
    </citation>
    <scope>NUCLEOTIDE SEQUENCE [LARGE SCALE GENOMIC DNA]</scope>
    <source>
        <strain evidence="7 8">R602</strain>
        <plasmid evidence="7 8">pRgalR602c</plasmid>
    </source>
</reference>
<dbReference type="KEGG" id="rga:RGR602_PC00705"/>
<sequence>MLQSSSMAKRLQKRRSNNPEGVKRRIVDTAFNAFTTRGYSVTTVQDLKAAAHVTGGAFSHHFPTKKELGLAVLNGNVADAVEETWIKPILQAKTASDGIEAIFTKIIRELDQQGFVSGCPLGNMVSEPAAQDGAMREAAIAILAQWRSELAQKIRADQLAGHYAHLDAEAASIFIIASYWGAMGIAKASQSSSALKDCGQELLRYFDLCPSQKP</sequence>
<keyword evidence="2 4" id="KW-0238">DNA-binding</keyword>
<accession>A0A0B4XE06</accession>
<evidence type="ECO:0000259" key="6">
    <source>
        <dbReference type="PROSITE" id="PS50977"/>
    </source>
</evidence>
<dbReference type="HOGENOM" id="CLU_069356_28_1_5"/>
<keyword evidence="7" id="KW-0614">Plasmid</keyword>
<evidence type="ECO:0000256" key="2">
    <source>
        <dbReference type="ARBA" id="ARBA00023125"/>
    </source>
</evidence>
<dbReference type="PANTHER" id="PTHR47506:SF3">
    <property type="entry name" value="HTH-TYPE TRANSCRIPTIONAL REGULATOR LMRA"/>
    <property type="match status" value="1"/>
</dbReference>
<evidence type="ECO:0000313" key="8">
    <source>
        <dbReference type="Proteomes" id="UP000031368"/>
    </source>
</evidence>
<proteinExistence type="predicted"/>
<gene>
    <name evidence="7" type="ORF">RGR602_PC00705</name>
</gene>
<dbReference type="Proteomes" id="UP000031368">
    <property type="component" value="Plasmid pRgalR602c"/>
</dbReference>
<dbReference type="AlphaFoldDB" id="A0A0B4XE06"/>
<evidence type="ECO:0000256" key="1">
    <source>
        <dbReference type="ARBA" id="ARBA00023015"/>
    </source>
</evidence>
<dbReference type="InterPro" id="IPR054156">
    <property type="entry name" value="YxaF_TetR_C"/>
</dbReference>
<dbReference type="EMBL" id="CP006880">
    <property type="protein sequence ID" value="AJD44742.1"/>
    <property type="molecule type" value="Genomic_DNA"/>
</dbReference>
<name>A0A0B4XE06_9HYPH</name>
<keyword evidence="8" id="KW-1185">Reference proteome</keyword>
<evidence type="ECO:0000313" key="7">
    <source>
        <dbReference type="EMBL" id="AJD44742.1"/>
    </source>
</evidence>
<dbReference type="InterPro" id="IPR023772">
    <property type="entry name" value="DNA-bd_HTH_TetR-type_CS"/>
</dbReference>
<dbReference type="InterPro" id="IPR036271">
    <property type="entry name" value="Tet_transcr_reg_TetR-rel_C_sf"/>
</dbReference>
<dbReference type="SUPFAM" id="SSF46689">
    <property type="entry name" value="Homeodomain-like"/>
    <property type="match status" value="1"/>
</dbReference>
<dbReference type="Pfam" id="PF21993">
    <property type="entry name" value="TetR_C_13_2"/>
    <property type="match status" value="1"/>
</dbReference>
<dbReference type="PROSITE" id="PS50977">
    <property type="entry name" value="HTH_TETR_2"/>
    <property type="match status" value="1"/>
</dbReference>
<dbReference type="Pfam" id="PF00440">
    <property type="entry name" value="TetR_N"/>
    <property type="match status" value="1"/>
</dbReference>
<geneLocation type="plasmid" evidence="7 8">
    <name>pRgalR602c</name>
</geneLocation>
<dbReference type="Gene3D" id="1.10.357.10">
    <property type="entry name" value="Tetracycline Repressor, domain 2"/>
    <property type="match status" value="1"/>
</dbReference>
<feature type="region of interest" description="Disordered" evidence="5">
    <location>
        <begin position="1"/>
        <end position="22"/>
    </location>
</feature>
<evidence type="ECO:0000256" key="3">
    <source>
        <dbReference type="ARBA" id="ARBA00023163"/>
    </source>
</evidence>
<feature type="DNA-binding region" description="H-T-H motif" evidence="4">
    <location>
        <begin position="43"/>
        <end position="62"/>
    </location>
</feature>
<dbReference type="PANTHER" id="PTHR47506">
    <property type="entry name" value="TRANSCRIPTIONAL REGULATORY PROTEIN"/>
    <property type="match status" value="1"/>
</dbReference>
<keyword evidence="3" id="KW-0804">Transcription</keyword>